<protein>
    <submittedName>
        <fullName evidence="2">M6 metalloprotease</fullName>
    </submittedName>
</protein>
<dbReference type="RefSeq" id="XP_018032921.1">
    <property type="nucleotide sequence ID" value="XM_018178954.1"/>
</dbReference>
<keyword evidence="2" id="KW-0378">Hydrolase</keyword>
<accession>A0A177C541</accession>
<dbReference type="EMBL" id="KV441555">
    <property type="protein sequence ID" value="OAG02556.1"/>
    <property type="molecule type" value="Genomic_DNA"/>
</dbReference>
<dbReference type="OrthoDB" id="3941110at2759"/>
<feature type="compositionally biased region" description="Pro residues" evidence="1">
    <location>
        <begin position="49"/>
        <end position="60"/>
    </location>
</feature>
<evidence type="ECO:0000313" key="3">
    <source>
        <dbReference type="Proteomes" id="UP000077069"/>
    </source>
</evidence>
<keyword evidence="2" id="KW-0645">Protease</keyword>
<reference evidence="2 3" key="1">
    <citation type="submission" date="2016-05" db="EMBL/GenBank/DDBJ databases">
        <title>Comparative analysis of secretome profiles of manganese(II)-oxidizing ascomycete fungi.</title>
        <authorList>
            <consortium name="DOE Joint Genome Institute"/>
            <person name="Zeiner C.A."/>
            <person name="Purvine S.O."/>
            <person name="Zink E.M."/>
            <person name="Wu S."/>
            <person name="Pasa-Tolic L."/>
            <person name="Chaput D.L."/>
            <person name="Haridas S."/>
            <person name="Grigoriev I.V."/>
            <person name="Santelli C.M."/>
            <person name="Hansel C.M."/>
        </authorList>
    </citation>
    <scope>NUCLEOTIDE SEQUENCE [LARGE SCALE GENOMIC DNA]</scope>
    <source>
        <strain evidence="2 3">AP3s5-JAC2a</strain>
    </source>
</reference>
<dbReference type="GO" id="GO:0008237">
    <property type="term" value="F:metallopeptidase activity"/>
    <property type="evidence" value="ECO:0007669"/>
    <property type="project" value="UniProtKB-KW"/>
</dbReference>
<evidence type="ECO:0000256" key="1">
    <source>
        <dbReference type="SAM" id="MobiDB-lite"/>
    </source>
</evidence>
<dbReference type="NCBIfam" id="TIGR03296">
    <property type="entry name" value="M6dom_TIGR03296"/>
    <property type="match status" value="1"/>
</dbReference>
<sequence>MRSLSYSSVMGCAMLHGAFTYAATPDTSSSCEAVTVTETVTATGDPVPTTSPPTPSPAPCRPSWDSTAKAPSTGRLRAGLIFVDFSDTPASASGQTPSELFEPLREQPADLYRDMSFGNLEFEIVPLLDTFYRMPNISAAYGFADDEGLTAEEHGRYIADALAIVGDAFDFASVDVLFIAPPKDTDEINRSAQYNSPVTAPGGREFAAGTVITFGTDLYPEGAWKTINHETGHAMGLPDLYPYGAGGNGLWVGGFDMMGIVWGQSPDLFAWHKWHLNWIEESQVDCVTEAGTSIHQLAPIEVEGGVKAVAIPVNATGYVMAEVRSTQGIDHAACEAATGVLLYTADAAVGSGDGPVRVIDANPGSEGCDSEANGAVLNDAPLRGVGATFDTEMGVKVTILSQSGDDYIIQVEREVLP</sequence>
<name>A0A177C541_9PLEO</name>
<keyword evidence="2" id="KW-0482">Metalloprotease</keyword>
<dbReference type="AlphaFoldDB" id="A0A177C541"/>
<organism evidence="2 3">
    <name type="scientific">Paraphaeosphaeria sporulosa</name>
    <dbReference type="NCBI Taxonomy" id="1460663"/>
    <lineage>
        <taxon>Eukaryota</taxon>
        <taxon>Fungi</taxon>
        <taxon>Dikarya</taxon>
        <taxon>Ascomycota</taxon>
        <taxon>Pezizomycotina</taxon>
        <taxon>Dothideomycetes</taxon>
        <taxon>Pleosporomycetidae</taxon>
        <taxon>Pleosporales</taxon>
        <taxon>Massarineae</taxon>
        <taxon>Didymosphaeriaceae</taxon>
        <taxon>Paraphaeosphaeria</taxon>
    </lineage>
</organism>
<dbReference type="SUPFAM" id="SSF55486">
    <property type="entry name" value="Metalloproteases ('zincins'), catalytic domain"/>
    <property type="match status" value="1"/>
</dbReference>
<dbReference type="InterPro" id="IPR008757">
    <property type="entry name" value="Peptidase_M6-like_domain"/>
</dbReference>
<dbReference type="PANTHER" id="PTHR41775:SF1">
    <property type="entry name" value="PEPTIDASE M6-LIKE DOMAIN-CONTAINING PROTEIN"/>
    <property type="match status" value="1"/>
</dbReference>
<gene>
    <name evidence="2" type="ORF">CC84DRAFT_1166395</name>
</gene>
<dbReference type="PANTHER" id="PTHR41775">
    <property type="entry name" value="SECRETED PROTEIN-RELATED"/>
    <property type="match status" value="1"/>
</dbReference>
<evidence type="ECO:0000313" key="2">
    <source>
        <dbReference type="EMBL" id="OAG02556.1"/>
    </source>
</evidence>
<dbReference type="GeneID" id="28762440"/>
<dbReference type="Proteomes" id="UP000077069">
    <property type="component" value="Unassembled WGS sequence"/>
</dbReference>
<dbReference type="GO" id="GO:0006508">
    <property type="term" value="P:proteolysis"/>
    <property type="evidence" value="ECO:0007669"/>
    <property type="project" value="UniProtKB-KW"/>
</dbReference>
<proteinExistence type="predicted"/>
<dbReference type="InParanoid" id="A0A177C541"/>
<feature type="region of interest" description="Disordered" evidence="1">
    <location>
        <begin position="42"/>
        <end position="70"/>
    </location>
</feature>
<keyword evidence="3" id="KW-1185">Reference proteome</keyword>